<dbReference type="EMBL" id="JBJVNW010000007">
    <property type="protein sequence ID" value="MFM9518770.1"/>
    <property type="molecule type" value="Genomic_DNA"/>
</dbReference>
<sequence length="145" mass="16527">MSAIPFTDRELKRAWRDLSAIASPPSGDMRKNPHRLLLFYAVECGLKAVWLKRQNRSLFDRADIEKTGHDLRQVLKELKVGSQFSLPENLQLSSVTRGQNQVPRNGDISILHQAWRYGGVCSAPTDQDCEVQLQKVLDWIQGELK</sequence>
<evidence type="ECO:0000313" key="2">
    <source>
        <dbReference type="Proteomes" id="UP001631987"/>
    </source>
</evidence>
<dbReference type="RefSeq" id="WP_409078837.1">
    <property type="nucleotide sequence ID" value="NZ_CP178857.1"/>
</dbReference>
<gene>
    <name evidence="1" type="ORF">ACKKH4_16130</name>
</gene>
<proteinExistence type="predicted"/>
<organism evidence="1 2">
    <name type="scientific">Pseudomonas monachiensis</name>
    <dbReference type="NCBI Taxonomy" id="3060212"/>
    <lineage>
        <taxon>Bacteria</taxon>
        <taxon>Pseudomonadati</taxon>
        <taxon>Pseudomonadota</taxon>
        <taxon>Gammaproteobacteria</taxon>
        <taxon>Pseudomonadales</taxon>
        <taxon>Pseudomonadaceae</taxon>
        <taxon>Pseudomonas</taxon>
    </lineage>
</organism>
<reference evidence="1 2" key="1">
    <citation type="submission" date="2024-12" db="EMBL/GenBank/DDBJ databases">
        <title>Pseudomonas species isolated from Lotus nodules promote plant growth.</title>
        <authorList>
            <person name="Yu Y.-H."/>
            <person name="Kurtenbach J."/>
            <person name="Crosbie D."/>
            <person name="Brachmann A."/>
            <person name="Marin M."/>
        </authorList>
    </citation>
    <scope>NUCLEOTIDE SEQUENCE [LARGE SCALE GENOMIC DNA]</scope>
    <source>
        <strain evidence="1 2">PLb12A</strain>
    </source>
</reference>
<accession>A0ABW9HCK2</accession>
<name>A0ABW9HCK2_9PSED</name>
<protein>
    <recommendedName>
        <fullName evidence="3">HEPN domain-containing protein</fullName>
    </recommendedName>
</protein>
<evidence type="ECO:0008006" key="3">
    <source>
        <dbReference type="Google" id="ProtNLM"/>
    </source>
</evidence>
<dbReference type="Proteomes" id="UP001631987">
    <property type="component" value="Unassembled WGS sequence"/>
</dbReference>
<keyword evidence="2" id="KW-1185">Reference proteome</keyword>
<comment type="caution">
    <text evidence="1">The sequence shown here is derived from an EMBL/GenBank/DDBJ whole genome shotgun (WGS) entry which is preliminary data.</text>
</comment>
<evidence type="ECO:0000313" key="1">
    <source>
        <dbReference type="EMBL" id="MFM9518770.1"/>
    </source>
</evidence>